<keyword evidence="2" id="KW-1185">Reference proteome</keyword>
<reference evidence="2" key="1">
    <citation type="submission" date="2015-07" db="EMBL/GenBank/DDBJ databases">
        <title>Genome sequencing of Sunxiuqinia dokdonensis strain SK.</title>
        <authorList>
            <person name="Ahn S."/>
            <person name="Kim B.-C."/>
        </authorList>
    </citation>
    <scope>NUCLEOTIDE SEQUENCE [LARGE SCALE GENOMIC DNA]</scope>
    <source>
        <strain evidence="2">SK</strain>
    </source>
</reference>
<evidence type="ECO:0000313" key="1">
    <source>
        <dbReference type="EMBL" id="KOH44947.1"/>
    </source>
</evidence>
<comment type="caution">
    <text evidence="1">The sequence shown here is derived from an EMBL/GenBank/DDBJ whole genome shotgun (WGS) entry which is preliminary data.</text>
</comment>
<dbReference type="STRING" id="1409788.NC99_22590"/>
<dbReference type="Proteomes" id="UP000036958">
    <property type="component" value="Unassembled WGS sequence"/>
</dbReference>
<organism evidence="1 2">
    <name type="scientific">Sunxiuqinia dokdonensis</name>
    <dbReference type="NCBI Taxonomy" id="1409788"/>
    <lineage>
        <taxon>Bacteria</taxon>
        <taxon>Pseudomonadati</taxon>
        <taxon>Bacteroidota</taxon>
        <taxon>Bacteroidia</taxon>
        <taxon>Marinilabiliales</taxon>
        <taxon>Prolixibacteraceae</taxon>
        <taxon>Sunxiuqinia</taxon>
    </lineage>
</organism>
<proteinExistence type="predicted"/>
<accession>A0A0L8V9Q7</accession>
<dbReference type="EMBL" id="LGIA01000150">
    <property type="protein sequence ID" value="KOH44947.1"/>
    <property type="molecule type" value="Genomic_DNA"/>
</dbReference>
<sequence>MLYQAKVSWPFKSSFQHVNYSYDELKYLILKHFSFQTP</sequence>
<dbReference type="AlphaFoldDB" id="A0A0L8V9Q7"/>
<name>A0A0L8V9Q7_9BACT</name>
<protein>
    <submittedName>
        <fullName evidence="1">Uncharacterized protein</fullName>
    </submittedName>
</protein>
<gene>
    <name evidence="1" type="ORF">NC99_22590</name>
</gene>
<evidence type="ECO:0000313" key="2">
    <source>
        <dbReference type="Proteomes" id="UP000036958"/>
    </source>
</evidence>